<feature type="region of interest" description="Disordered" evidence="11">
    <location>
        <begin position="801"/>
        <end position="958"/>
    </location>
</feature>
<feature type="compositionally biased region" description="Low complexity" evidence="11">
    <location>
        <begin position="160"/>
        <end position="172"/>
    </location>
</feature>
<dbReference type="InterPro" id="IPR036236">
    <property type="entry name" value="Znf_C2H2_sf"/>
</dbReference>
<feature type="compositionally biased region" description="Basic and acidic residues" evidence="11">
    <location>
        <begin position="305"/>
        <end position="317"/>
    </location>
</feature>
<feature type="region of interest" description="Disordered" evidence="11">
    <location>
        <begin position="1875"/>
        <end position="1900"/>
    </location>
</feature>
<feature type="compositionally biased region" description="Low complexity" evidence="11">
    <location>
        <begin position="1821"/>
        <end position="1837"/>
    </location>
</feature>
<organism evidence="13 14">
    <name type="scientific">Anguilla anguilla</name>
    <name type="common">European freshwater eel</name>
    <name type="synonym">Muraena anguilla</name>
    <dbReference type="NCBI Taxonomy" id="7936"/>
    <lineage>
        <taxon>Eukaryota</taxon>
        <taxon>Metazoa</taxon>
        <taxon>Chordata</taxon>
        <taxon>Craniata</taxon>
        <taxon>Vertebrata</taxon>
        <taxon>Euteleostomi</taxon>
        <taxon>Actinopterygii</taxon>
        <taxon>Neopterygii</taxon>
        <taxon>Teleostei</taxon>
        <taxon>Anguilliformes</taxon>
        <taxon>Anguillidae</taxon>
        <taxon>Anguilla</taxon>
    </lineage>
</organism>
<dbReference type="EMBL" id="JAFIRN010000001">
    <property type="protein sequence ID" value="KAG5857255.1"/>
    <property type="molecule type" value="Genomic_DNA"/>
</dbReference>
<keyword evidence="3" id="KW-0479">Metal-binding</keyword>
<reference evidence="13" key="1">
    <citation type="submission" date="2021-01" db="EMBL/GenBank/DDBJ databases">
        <title>A chromosome-scale assembly of European eel, Anguilla anguilla.</title>
        <authorList>
            <person name="Henkel C."/>
            <person name="Jong-Raadsen S.A."/>
            <person name="Dufour S."/>
            <person name="Weltzien F.-A."/>
            <person name="Palstra A.P."/>
            <person name="Pelster B."/>
            <person name="Spaink H.P."/>
            <person name="Van Den Thillart G.E."/>
            <person name="Jansen H."/>
            <person name="Zahm M."/>
            <person name="Klopp C."/>
            <person name="Cedric C."/>
            <person name="Louis A."/>
            <person name="Berthelot C."/>
            <person name="Parey E."/>
            <person name="Roest Crollius H."/>
            <person name="Montfort J."/>
            <person name="Robinson-Rechavi M."/>
            <person name="Bucao C."/>
            <person name="Bouchez O."/>
            <person name="Gislard M."/>
            <person name="Lluch J."/>
            <person name="Milhes M."/>
            <person name="Lampietro C."/>
            <person name="Lopez Roques C."/>
            <person name="Donnadieu C."/>
            <person name="Braasch I."/>
            <person name="Desvignes T."/>
            <person name="Postlethwait J."/>
            <person name="Bobe J."/>
            <person name="Guiguen Y."/>
            <person name="Dirks R."/>
        </authorList>
    </citation>
    <scope>NUCLEOTIDE SEQUENCE</scope>
    <source>
        <strain evidence="13">Tag_6206</strain>
        <tissue evidence="13">Liver</tissue>
    </source>
</reference>
<feature type="region of interest" description="Disordered" evidence="11">
    <location>
        <begin position="1"/>
        <end position="120"/>
    </location>
</feature>
<feature type="compositionally biased region" description="Basic and acidic residues" evidence="11">
    <location>
        <begin position="852"/>
        <end position="877"/>
    </location>
</feature>
<feature type="compositionally biased region" description="Low complexity" evidence="11">
    <location>
        <begin position="928"/>
        <end position="942"/>
    </location>
</feature>
<evidence type="ECO:0000256" key="4">
    <source>
        <dbReference type="ARBA" id="ARBA00022737"/>
    </source>
</evidence>
<evidence type="ECO:0000256" key="11">
    <source>
        <dbReference type="SAM" id="MobiDB-lite"/>
    </source>
</evidence>
<dbReference type="InterPro" id="IPR013087">
    <property type="entry name" value="Znf_C2H2_type"/>
</dbReference>
<feature type="compositionally biased region" description="Polar residues" evidence="11">
    <location>
        <begin position="1125"/>
        <end position="1140"/>
    </location>
</feature>
<feature type="compositionally biased region" description="Polar residues" evidence="11">
    <location>
        <begin position="30"/>
        <end position="41"/>
    </location>
</feature>
<keyword evidence="5 10" id="KW-0863">Zinc-finger</keyword>
<feature type="domain" description="C2H2-type" evidence="12">
    <location>
        <begin position="191"/>
        <end position="218"/>
    </location>
</feature>
<keyword evidence="2" id="KW-0597">Phosphoprotein</keyword>
<feature type="region of interest" description="Disordered" evidence="11">
    <location>
        <begin position="1124"/>
        <end position="1144"/>
    </location>
</feature>
<feature type="compositionally biased region" description="Polar residues" evidence="11">
    <location>
        <begin position="912"/>
        <end position="927"/>
    </location>
</feature>
<evidence type="ECO:0000256" key="9">
    <source>
        <dbReference type="ARBA" id="ARBA00023242"/>
    </source>
</evidence>
<feature type="region of interest" description="Disordered" evidence="11">
    <location>
        <begin position="2107"/>
        <end position="2152"/>
    </location>
</feature>
<keyword evidence="8" id="KW-0804">Transcription</keyword>
<keyword evidence="9" id="KW-0539">Nucleus</keyword>
<dbReference type="Proteomes" id="UP001044222">
    <property type="component" value="Unassembled WGS sequence"/>
</dbReference>
<feature type="compositionally biased region" description="Polar residues" evidence="11">
    <location>
        <begin position="393"/>
        <end position="425"/>
    </location>
</feature>
<dbReference type="PANTHER" id="PTHR45944:SF1">
    <property type="entry name" value="TRANSCRIPTION FACTOR HIVEP2"/>
    <property type="match status" value="1"/>
</dbReference>
<evidence type="ECO:0000256" key="3">
    <source>
        <dbReference type="ARBA" id="ARBA00022723"/>
    </source>
</evidence>
<feature type="compositionally biased region" description="Basic and acidic residues" evidence="11">
    <location>
        <begin position="42"/>
        <end position="55"/>
    </location>
</feature>
<feature type="region of interest" description="Disordered" evidence="11">
    <location>
        <begin position="2044"/>
        <end position="2063"/>
    </location>
</feature>
<dbReference type="PROSITE" id="PS00028">
    <property type="entry name" value="ZINC_FINGER_C2H2_1"/>
    <property type="match status" value="3"/>
</dbReference>
<feature type="region of interest" description="Disordered" evidence="11">
    <location>
        <begin position="972"/>
        <end position="994"/>
    </location>
</feature>
<gene>
    <name evidence="13" type="ORF">ANANG_G00017460</name>
</gene>
<feature type="compositionally biased region" description="Polar residues" evidence="11">
    <location>
        <begin position="258"/>
        <end position="267"/>
    </location>
</feature>
<evidence type="ECO:0000256" key="6">
    <source>
        <dbReference type="ARBA" id="ARBA00022833"/>
    </source>
</evidence>
<evidence type="ECO:0000256" key="5">
    <source>
        <dbReference type="ARBA" id="ARBA00022771"/>
    </source>
</evidence>
<feature type="compositionally biased region" description="Basic and acidic residues" evidence="11">
    <location>
        <begin position="12"/>
        <end position="21"/>
    </location>
</feature>
<evidence type="ECO:0000256" key="8">
    <source>
        <dbReference type="ARBA" id="ARBA00023163"/>
    </source>
</evidence>
<feature type="region of interest" description="Disordered" evidence="11">
    <location>
        <begin position="258"/>
        <end position="328"/>
    </location>
</feature>
<feature type="compositionally biased region" description="Basic and acidic residues" evidence="11">
    <location>
        <begin position="2290"/>
        <end position="2309"/>
    </location>
</feature>
<comment type="caution">
    <text evidence="13">The sequence shown here is derived from an EMBL/GenBank/DDBJ whole genome shotgun (WGS) entry which is preliminary data.</text>
</comment>
<dbReference type="Gene3D" id="3.30.160.60">
    <property type="entry name" value="Classic Zinc Finger"/>
    <property type="match status" value="4"/>
</dbReference>
<dbReference type="PANTHER" id="PTHR45944">
    <property type="entry name" value="SCHNURRI, ISOFORM F"/>
    <property type="match status" value="1"/>
</dbReference>
<feature type="compositionally biased region" description="Low complexity" evidence="11">
    <location>
        <begin position="1930"/>
        <end position="1942"/>
    </location>
</feature>
<feature type="compositionally biased region" description="Basic and acidic residues" evidence="11">
    <location>
        <begin position="1468"/>
        <end position="1479"/>
    </location>
</feature>
<feature type="region of interest" description="Disordered" evidence="11">
    <location>
        <begin position="666"/>
        <end position="726"/>
    </location>
</feature>
<evidence type="ECO:0000313" key="14">
    <source>
        <dbReference type="Proteomes" id="UP001044222"/>
    </source>
</evidence>
<feature type="domain" description="C2H2-type" evidence="12">
    <location>
        <begin position="1694"/>
        <end position="1721"/>
    </location>
</feature>
<keyword evidence="6" id="KW-0862">Zinc</keyword>
<feature type="domain" description="C2H2-type" evidence="12">
    <location>
        <begin position="1722"/>
        <end position="1746"/>
    </location>
</feature>
<comment type="subcellular location">
    <subcellularLocation>
        <location evidence="1">Nucleus</location>
    </subcellularLocation>
</comment>
<feature type="compositionally biased region" description="Acidic residues" evidence="11">
    <location>
        <begin position="279"/>
        <end position="288"/>
    </location>
</feature>
<keyword evidence="14" id="KW-1185">Reference proteome</keyword>
<keyword evidence="4" id="KW-0677">Repeat</keyword>
<evidence type="ECO:0000256" key="7">
    <source>
        <dbReference type="ARBA" id="ARBA00023015"/>
    </source>
</evidence>
<dbReference type="Pfam" id="PF00096">
    <property type="entry name" value="zf-C2H2"/>
    <property type="match status" value="4"/>
</dbReference>
<protein>
    <recommendedName>
        <fullName evidence="12">C2H2-type domain-containing protein</fullName>
    </recommendedName>
</protein>
<name>A0A9D3MYY4_ANGAN</name>
<feature type="domain" description="C2H2-type" evidence="12">
    <location>
        <begin position="219"/>
        <end position="242"/>
    </location>
</feature>
<dbReference type="GO" id="GO:0000981">
    <property type="term" value="F:DNA-binding transcription factor activity, RNA polymerase II-specific"/>
    <property type="evidence" value="ECO:0007669"/>
    <property type="project" value="TreeGrafter"/>
</dbReference>
<feature type="region of interest" description="Disordered" evidence="11">
    <location>
        <begin position="1790"/>
        <end position="1857"/>
    </location>
</feature>
<dbReference type="InterPro" id="IPR051969">
    <property type="entry name" value="Zinc-finger_DNA-bd_regulators"/>
</dbReference>
<evidence type="ECO:0000256" key="2">
    <source>
        <dbReference type="ARBA" id="ARBA00022553"/>
    </source>
</evidence>
<feature type="compositionally biased region" description="Polar residues" evidence="11">
    <location>
        <begin position="545"/>
        <end position="562"/>
    </location>
</feature>
<feature type="region of interest" description="Disordered" evidence="11">
    <location>
        <begin position="2207"/>
        <end position="2309"/>
    </location>
</feature>
<dbReference type="SMART" id="SM00355">
    <property type="entry name" value="ZnF_C2H2"/>
    <property type="match status" value="4"/>
</dbReference>
<feature type="region of interest" description="Disordered" evidence="11">
    <location>
        <begin position="1451"/>
        <end position="1517"/>
    </location>
</feature>
<dbReference type="GO" id="GO:0000978">
    <property type="term" value="F:RNA polymerase II cis-regulatory region sequence-specific DNA binding"/>
    <property type="evidence" value="ECO:0007669"/>
    <property type="project" value="TreeGrafter"/>
</dbReference>
<feature type="compositionally biased region" description="Acidic residues" evidence="11">
    <location>
        <begin position="1794"/>
        <end position="1820"/>
    </location>
</feature>
<dbReference type="GO" id="GO:0005634">
    <property type="term" value="C:nucleus"/>
    <property type="evidence" value="ECO:0007669"/>
    <property type="project" value="UniProtKB-SubCell"/>
</dbReference>
<dbReference type="GO" id="GO:0008270">
    <property type="term" value="F:zinc ion binding"/>
    <property type="evidence" value="ECO:0007669"/>
    <property type="project" value="UniProtKB-KW"/>
</dbReference>
<sequence>MEPHESAAGQKCTKEIREKNLNQRRWVSEPTASSKRSSFADSQDKRHVQCDDALSRDSGAISHMERCSPGTPPSPAVSHSSHESEIHQPLPSAFSHQSPHSYPQPPARETFPVGTKPRLQTGMDTQGWTFAGQPQLRMSDDLYQGRSRGRGAVFSRRKSPSFSFSKHSQSGKEQLEDTHKKEQRPKKPGKYICHYCGRACAKPSVLKKHIRSHTGERPYPCVPCGFSFKTKSNLYKHRKSHAHAIKAGLVPFSELTSTRVDTDQTSPLGEGEVHSDGEQSTDTDEDTGEVLTLFGKSSPLPHMPLEADRSTTGKDVSETSFGEEFSGDGARGSANLPLLIVPKQGILVPAVQCSKLTEIEVPPVSPREGGGEECHTVKQRLALRLHEKKGQDSESSFNLLSPHSKGSTDSGYFSRSESAEQQVSPPITNAKSYEEIMFGKYYRPSPRPRQSITVGMATTAHKDINVADITGKRGVVQKLAMSDISDDHISHHYAKDKNIVDSANLHANIFLRGNLIGTQRIEGFSQKQYPLTHCQVNTVLEAPSDTGSLIRSNSMPTSSTGNLDIPPGLRGSHSFDERMKDEVFYPGSGGLRRLRRQAAFELSSHEGHAESDTQGTILKTTVLLSGAAKLGEHSPLVPELKGYSSYSTKVGMEGYPEFQLQLMHQRQAMESATRKRRKEKSVGDDDDSPSHCSSDHSSSIEMLGSPEDCDSKLLNQDPLRATSTGKGHIHSVYSQLDSIDIGTRMSLEDRMLIQDPDRKATGNVISVIQHTNSLSRPSSFEKSDSVDHSCYQQGKPSSFYCEQSDSENTEEVQSMGPVLRSESMEQQQSDCKTVHTPHRLVRQSNIQVPEIRVTEEPEKPEKSPEAQVKEPEKHVEEFQWPQRSETLSQLPAEKLPPKKKRLRLAEIEHSSGESSFESTCTSLSRSPSQESNLSHTSSLSVSLDREESIKSASPVKQEDLGRQSEFLTVPGLTQHQQREMRRSSSEQVPCTLPIEIPGSRSKSFDYGSLSSSSRQGEIYASASSMKERRRGYLVRQASLSVHPESVVQDKTLDAKQEQSEQMLNSLHRSHPAWQSAPLPLLGTDCDVLVADVTRHKRTIHPVLSLHTHPLQLSINDQSDGHLVTQKLSHSPGQQPSGTDNATHEIPSGEVAWYSSLHSSIAQPQFLPFQPGILWHQESTKRHKQHTPLHTHQLQKMQIKPSCVLQSHQKPLHSPQLPQIQEQVDSKILSCRSDQSYLYTPKTSPYQVSDLSGAFSMSPLLVPLSQASLPGIVVPVRVQTNVPSYGSLMYTSVSQMLVTLAQGGTSSSMVMCNVSDVFQNALPKPGISLSPILAEPEGSSHYHCKVSEPMPVHINTGIPLSLTCGTISTTDASSMGGNKRMLSPASSLEFFSEIKQQKRVKEERMYGQIVEELSAVELSNSGAANDGGELQKTSPQKDDISSKLFSLYTDEACRSGHSTPPRPMLLDSPEGRESPEKLEVDEQACEEGQSSTLSTDDAEEVKPVNNDKTPETMQMEHPSEGGSFLLTSIQQASQFLSLRTSTSVSWCFLNYTKPNNAQTVSLSSVYASWSVSSYNPNPPSLSTKAALALLCSKQKKNTAIYTMAAMYQPGMGKLVSSYFCTQKSDQGNQELMQLNIIKSEKKTKGVSCRERVKEDHREKEVSQKQAEPTRIKIFEGGYKSNEDYIYVRGRGRGKYICEECGIRCKKPSMLKKHIRSHTDVRPYVCKFCNFAFKTKGNLTKHMKSKAHMKKCLELGVPVTSVEDAEVEEPDNADYDQKDSGKVGMSGVVAEHQFSDVDDSEGPEDDGDEIEEDDDDDDEYEGDSTPRTRSRSASPRPNTIASLPTSRDPATEFPGSAPKPPLFSYFPTLPSIQITQLAGDSCSSESQVHLQPARSNKEHGKNLDIQSSIEEDISSTSFDTPLSHLLSPTCGSSPTRESSSPSRRYLSPKRDLSPRGGLSPRREASPLHHIAPKKRDLSPRAHLSPAPLGRPLSPGRDITGKRELSPRSRHRGMIRTVSPRRGSHHHSAPWDLGQYLLPEAGQLNQEKRKSPLQGMRLSGEVTGSQDSTTVAQRGLFSHLPLHSQQQVRTPLPMIPIGGIQVVHSATGPAQPARLPLRRDQSEDSSAGDVPSHLPESGTNTQATDGAPRSQEKLVSSVAAPTAACSAYSSPQDQVLEVGGEECRQDESIQTCTRAIASLKIASEEALEKATEAVKLHPPSPHNQIPSEGMQVRIQNVSGSEQDSSQADMSAPPPESLGSEKDKLGTPETSLGHNTFYCKSAIERQSGQQGLREMPKSTKTGKDSSKETMEYR</sequence>
<feature type="region of interest" description="Disordered" evidence="11">
    <location>
        <begin position="387"/>
        <end position="425"/>
    </location>
</feature>
<dbReference type="SUPFAM" id="SSF57667">
    <property type="entry name" value="beta-beta-alpha zinc fingers"/>
    <property type="match status" value="2"/>
</dbReference>
<keyword evidence="7" id="KW-0805">Transcription regulation</keyword>
<dbReference type="FunFam" id="3.30.160.60:FF:000594">
    <property type="entry name" value="Transcription factor HIVEP2"/>
    <property type="match status" value="1"/>
</dbReference>
<feature type="region of interest" description="Disordered" evidence="11">
    <location>
        <begin position="1913"/>
        <end position="2028"/>
    </location>
</feature>
<evidence type="ECO:0000259" key="12">
    <source>
        <dbReference type="PROSITE" id="PS50157"/>
    </source>
</evidence>
<evidence type="ECO:0000256" key="1">
    <source>
        <dbReference type="ARBA" id="ARBA00004123"/>
    </source>
</evidence>
<feature type="region of interest" description="Disordered" evidence="11">
    <location>
        <begin position="139"/>
        <end position="188"/>
    </location>
</feature>
<feature type="compositionally biased region" description="Polar residues" evidence="11">
    <location>
        <begin position="1875"/>
        <end position="1887"/>
    </location>
</feature>
<evidence type="ECO:0000256" key="10">
    <source>
        <dbReference type="PROSITE-ProRule" id="PRU00042"/>
    </source>
</evidence>
<proteinExistence type="predicted"/>
<feature type="region of interest" description="Disordered" evidence="11">
    <location>
        <begin position="545"/>
        <end position="574"/>
    </location>
</feature>
<feature type="compositionally biased region" description="Low complexity" evidence="11">
    <location>
        <begin position="690"/>
        <end position="699"/>
    </location>
</feature>
<feature type="compositionally biased region" description="Polar residues" evidence="11">
    <location>
        <begin position="2230"/>
        <end position="2245"/>
    </location>
</feature>
<dbReference type="FunFam" id="3.30.160.60:FF:000033">
    <property type="entry name" value="Immunodeficiency virus type I enhancer binding protein 1"/>
    <property type="match status" value="2"/>
</dbReference>
<evidence type="ECO:0000313" key="13">
    <source>
        <dbReference type="EMBL" id="KAG5857255.1"/>
    </source>
</evidence>
<dbReference type="PROSITE" id="PS50157">
    <property type="entry name" value="ZINC_FINGER_C2H2_2"/>
    <property type="match status" value="4"/>
</dbReference>
<accession>A0A9D3MYY4</accession>